<dbReference type="PROSITE" id="PS51186">
    <property type="entry name" value="GNAT"/>
    <property type="match status" value="1"/>
</dbReference>
<dbReference type="SUPFAM" id="SSF55729">
    <property type="entry name" value="Acyl-CoA N-acyltransferases (Nat)"/>
    <property type="match status" value="1"/>
</dbReference>
<sequence>MNDPHQLVPAAARDDVHLSQIGHSEVPRFAALYRTIWAPLGGGGREAWTVADWRSELAQPGTEAWIATLGGHNVGMAQIGWTGQGDAGFTVIGVIPSRQGEGIGGDLLTRLTRHLWEHPAPNGRATHRVWLWTLPDEHPHTIPNYLARGFQRGPDLVG</sequence>
<reference evidence="2 3" key="1">
    <citation type="submission" date="2016-10" db="EMBL/GenBank/DDBJ databases">
        <authorList>
            <person name="de Groot N.N."/>
        </authorList>
    </citation>
    <scope>NUCLEOTIDE SEQUENCE [LARGE SCALE GENOMIC DNA]</scope>
    <source>
        <strain evidence="2 3">MON 2.2</strain>
    </source>
</reference>
<dbReference type="InterPro" id="IPR000182">
    <property type="entry name" value="GNAT_dom"/>
</dbReference>
<accession>A0A1G7AJ01</accession>
<organism evidence="2 3">
    <name type="scientific">Auraticoccus monumenti</name>
    <dbReference type="NCBI Taxonomy" id="675864"/>
    <lineage>
        <taxon>Bacteria</taxon>
        <taxon>Bacillati</taxon>
        <taxon>Actinomycetota</taxon>
        <taxon>Actinomycetes</taxon>
        <taxon>Propionibacteriales</taxon>
        <taxon>Propionibacteriaceae</taxon>
        <taxon>Auraticoccus</taxon>
    </lineage>
</organism>
<dbReference type="Pfam" id="PF00583">
    <property type="entry name" value="Acetyltransf_1"/>
    <property type="match status" value="1"/>
</dbReference>
<dbReference type="AlphaFoldDB" id="A0A1G7AJ01"/>
<dbReference type="STRING" id="675864.SAMN04489747_2611"/>
<feature type="domain" description="N-acetyltransferase" evidence="1">
    <location>
        <begin position="16"/>
        <end position="158"/>
    </location>
</feature>
<evidence type="ECO:0000313" key="3">
    <source>
        <dbReference type="Proteomes" id="UP000198546"/>
    </source>
</evidence>
<keyword evidence="2" id="KW-0689">Ribosomal protein</keyword>
<keyword evidence="2" id="KW-0687">Ribonucleoprotein</keyword>
<dbReference type="EMBL" id="LT629688">
    <property type="protein sequence ID" value="SDE13985.1"/>
    <property type="molecule type" value="Genomic_DNA"/>
</dbReference>
<dbReference type="Proteomes" id="UP000198546">
    <property type="component" value="Chromosome i"/>
</dbReference>
<protein>
    <submittedName>
        <fullName evidence="2">Ribosomal protein S18 acetylase RimI</fullName>
    </submittedName>
</protein>
<dbReference type="GO" id="GO:0016747">
    <property type="term" value="F:acyltransferase activity, transferring groups other than amino-acyl groups"/>
    <property type="evidence" value="ECO:0007669"/>
    <property type="project" value="InterPro"/>
</dbReference>
<gene>
    <name evidence="2" type="ORF">SAMN04489747_2611</name>
</gene>
<name>A0A1G7AJ01_9ACTN</name>
<dbReference type="GO" id="GO:0005840">
    <property type="term" value="C:ribosome"/>
    <property type="evidence" value="ECO:0007669"/>
    <property type="project" value="UniProtKB-KW"/>
</dbReference>
<evidence type="ECO:0000259" key="1">
    <source>
        <dbReference type="PROSITE" id="PS51186"/>
    </source>
</evidence>
<proteinExistence type="predicted"/>
<keyword evidence="3" id="KW-1185">Reference proteome</keyword>
<dbReference type="Gene3D" id="3.40.630.30">
    <property type="match status" value="1"/>
</dbReference>
<evidence type="ECO:0000313" key="2">
    <source>
        <dbReference type="EMBL" id="SDE13985.1"/>
    </source>
</evidence>
<dbReference type="InterPro" id="IPR016181">
    <property type="entry name" value="Acyl_CoA_acyltransferase"/>
</dbReference>